<proteinExistence type="predicted"/>
<dbReference type="EMBL" id="JAVDXQ010000001">
    <property type="protein sequence ID" value="MDR7294726.1"/>
    <property type="molecule type" value="Genomic_DNA"/>
</dbReference>
<protein>
    <submittedName>
        <fullName evidence="5">Cytochrome c-type biogenesis protein CcmH</fullName>
    </submittedName>
</protein>
<dbReference type="PANTHER" id="PTHR47870:SF4">
    <property type="entry name" value="CYTOCHROME C-TYPE BIOGENESIS PROTEIN CYCH"/>
    <property type="match status" value="1"/>
</dbReference>
<dbReference type="InterPro" id="IPR051263">
    <property type="entry name" value="C-type_cytochrome_biogenesis"/>
</dbReference>
<evidence type="ECO:0000256" key="3">
    <source>
        <dbReference type="SAM" id="Phobius"/>
    </source>
</evidence>
<dbReference type="InterPro" id="IPR019734">
    <property type="entry name" value="TPR_rpt"/>
</dbReference>
<dbReference type="Gene3D" id="1.25.40.10">
    <property type="entry name" value="Tetratricopeptide repeat domain"/>
    <property type="match status" value="1"/>
</dbReference>
<accession>A0ABU1Z4M9</accession>
<dbReference type="Pfam" id="PF23914">
    <property type="entry name" value="TPR_CcmH_CycH"/>
    <property type="match status" value="1"/>
</dbReference>
<sequence length="215" mass="22609">MTPFILAAAALTLAALLPLAPALLAGRDAPRAWPTALVLGLALPLAAGLLYAQLGRSEAIEPTSTAAPVEPADPVQQMVQRLADRLRRAPDDAQGWALLARAHEQLGRPQDAIPAYVQLERLRPDDAQVLSQHAVTLALVRGQGLAGEPEALLKRALALDARHVPALALLGAAAQEQGDAAAARGYWLRVQAQAPAQSEVAQQARESLKQLDGGR</sequence>
<feature type="transmembrane region" description="Helical" evidence="3">
    <location>
        <begin position="32"/>
        <end position="52"/>
    </location>
</feature>
<organism evidence="5 6">
    <name type="scientific">Pelomonas aquatica</name>
    <dbReference type="NCBI Taxonomy" id="431058"/>
    <lineage>
        <taxon>Bacteria</taxon>
        <taxon>Pseudomonadati</taxon>
        <taxon>Pseudomonadota</taxon>
        <taxon>Betaproteobacteria</taxon>
        <taxon>Burkholderiales</taxon>
        <taxon>Sphaerotilaceae</taxon>
        <taxon>Roseateles</taxon>
    </lineage>
</organism>
<name>A0ABU1Z4M9_9BURK</name>
<gene>
    <name evidence="5" type="ORF">J2X16_000047</name>
</gene>
<evidence type="ECO:0000259" key="4">
    <source>
        <dbReference type="Pfam" id="PF23914"/>
    </source>
</evidence>
<keyword evidence="3" id="KW-1133">Transmembrane helix</keyword>
<dbReference type="Proteomes" id="UP001180536">
    <property type="component" value="Unassembled WGS sequence"/>
</dbReference>
<evidence type="ECO:0000256" key="1">
    <source>
        <dbReference type="ARBA" id="ARBA00022737"/>
    </source>
</evidence>
<reference evidence="5 6" key="1">
    <citation type="submission" date="2023-07" db="EMBL/GenBank/DDBJ databases">
        <title>Sorghum-associated microbial communities from plants grown in Nebraska, USA.</title>
        <authorList>
            <person name="Schachtman D."/>
        </authorList>
    </citation>
    <scope>NUCLEOTIDE SEQUENCE [LARGE SCALE GENOMIC DNA]</scope>
    <source>
        <strain evidence="5 6">BE310</strain>
    </source>
</reference>
<dbReference type="SMART" id="SM00028">
    <property type="entry name" value="TPR"/>
    <property type="match status" value="2"/>
</dbReference>
<dbReference type="RefSeq" id="WP_310340300.1">
    <property type="nucleotide sequence ID" value="NZ_JAVDXQ010000001.1"/>
</dbReference>
<evidence type="ECO:0000256" key="2">
    <source>
        <dbReference type="ARBA" id="ARBA00022803"/>
    </source>
</evidence>
<dbReference type="PANTHER" id="PTHR47870">
    <property type="entry name" value="CYTOCHROME C-TYPE BIOGENESIS PROTEIN CCMH"/>
    <property type="match status" value="1"/>
</dbReference>
<feature type="domain" description="Cytochrome c-type biogenesis protein H TPR" evidence="4">
    <location>
        <begin position="75"/>
        <end position="199"/>
    </location>
</feature>
<comment type="caution">
    <text evidence="5">The sequence shown here is derived from an EMBL/GenBank/DDBJ whole genome shotgun (WGS) entry which is preliminary data.</text>
</comment>
<keyword evidence="3" id="KW-0472">Membrane</keyword>
<evidence type="ECO:0000313" key="6">
    <source>
        <dbReference type="Proteomes" id="UP001180536"/>
    </source>
</evidence>
<dbReference type="InterPro" id="IPR056413">
    <property type="entry name" value="TPR_CcmH_CycH"/>
</dbReference>
<dbReference type="SUPFAM" id="SSF48452">
    <property type="entry name" value="TPR-like"/>
    <property type="match status" value="1"/>
</dbReference>
<evidence type="ECO:0000313" key="5">
    <source>
        <dbReference type="EMBL" id="MDR7294726.1"/>
    </source>
</evidence>
<keyword evidence="6" id="KW-1185">Reference proteome</keyword>
<keyword evidence="3" id="KW-0812">Transmembrane</keyword>
<keyword evidence="1" id="KW-0677">Repeat</keyword>
<dbReference type="InterPro" id="IPR011990">
    <property type="entry name" value="TPR-like_helical_dom_sf"/>
</dbReference>
<keyword evidence="2" id="KW-0802">TPR repeat</keyword>